<evidence type="ECO:0000313" key="2">
    <source>
        <dbReference type="Proteomes" id="UP000053660"/>
    </source>
</evidence>
<dbReference type="EMBL" id="KN554931">
    <property type="protein sequence ID" value="KHJ88961.1"/>
    <property type="molecule type" value="Genomic_DNA"/>
</dbReference>
<dbReference type="OrthoDB" id="5874291at2759"/>
<proteinExistence type="predicted"/>
<dbReference type="Proteomes" id="UP000053660">
    <property type="component" value="Unassembled WGS sequence"/>
</dbReference>
<organism evidence="1 2">
    <name type="scientific">Oesophagostomum dentatum</name>
    <name type="common">Nodular worm</name>
    <dbReference type="NCBI Taxonomy" id="61180"/>
    <lineage>
        <taxon>Eukaryota</taxon>
        <taxon>Metazoa</taxon>
        <taxon>Ecdysozoa</taxon>
        <taxon>Nematoda</taxon>
        <taxon>Chromadorea</taxon>
        <taxon>Rhabditida</taxon>
        <taxon>Rhabditina</taxon>
        <taxon>Rhabditomorpha</taxon>
        <taxon>Strongyloidea</taxon>
        <taxon>Strongylidae</taxon>
        <taxon>Oesophagostomum</taxon>
    </lineage>
</organism>
<sequence>MPTQQVAVYPQQQQPGMTLLQQQPQPLQLQQGQYSWNIPVVQTTPPPTIPPLTFPTLDQIPKIDIPSVEDVENVIPPVQKAILTTVARFFGVL</sequence>
<reference evidence="1 2" key="1">
    <citation type="submission" date="2014-03" db="EMBL/GenBank/DDBJ databases">
        <title>Draft genome of the hookworm Oesophagostomum dentatum.</title>
        <authorList>
            <person name="Mitreva M."/>
        </authorList>
    </citation>
    <scope>NUCLEOTIDE SEQUENCE [LARGE SCALE GENOMIC DNA]</scope>
    <source>
        <strain evidence="1 2">OD-Hann</strain>
    </source>
</reference>
<dbReference type="AlphaFoldDB" id="A0A0B1SYG9"/>
<protein>
    <submittedName>
        <fullName evidence="1">Uncharacterized protein</fullName>
    </submittedName>
</protein>
<keyword evidence="2" id="KW-1185">Reference proteome</keyword>
<evidence type="ECO:0000313" key="1">
    <source>
        <dbReference type="EMBL" id="KHJ88961.1"/>
    </source>
</evidence>
<gene>
    <name evidence="1" type="ORF">OESDEN_11234</name>
</gene>
<accession>A0A0B1SYG9</accession>
<name>A0A0B1SYG9_OESDE</name>